<dbReference type="RefSeq" id="WP_127363189.1">
    <property type="nucleotide sequence ID" value="NZ_CP025330.1"/>
</dbReference>
<evidence type="ECO:0000313" key="3">
    <source>
        <dbReference type="Proteomes" id="UP000283000"/>
    </source>
</evidence>
<accession>A0A3Q9NVK2</accession>
<reference evidence="2 3" key="1">
    <citation type="submission" date="2017-12" db="EMBL/GenBank/DDBJ databases">
        <authorList>
            <person name="Levesque S."/>
        </authorList>
    </citation>
    <scope>NUCLEOTIDE SEQUENCE [LARGE SCALE GENOMIC DNA]</scope>
    <source>
        <strain evidence="2 3">SMQ-1417</strain>
    </source>
</reference>
<dbReference type="InterPro" id="IPR007345">
    <property type="entry name" value="Polysacch_pyruvyl_Trfase"/>
</dbReference>
<dbReference type="Proteomes" id="UP000283000">
    <property type="component" value="Chromosome"/>
</dbReference>
<dbReference type="EMBL" id="CP025330">
    <property type="protein sequence ID" value="AZT94501.1"/>
    <property type="molecule type" value="Genomic_DNA"/>
</dbReference>
<feature type="domain" description="Polysaccharide pyruvyl transferase" evidence="1">
    <location>
        <begin position="221"/>
        <end position="334"/>
    </location>
</feature>
<reference evidence="2 3" key="2">
    <citation type="submission" date="2019-01" db="EMBL/GenBank/DDBJ databases">
        <title>Comparative genomic analysis of Brevibacterium aurantiacum sheds light on its evolution and its adaptation to smear-ripened cheeses.</title>
        <authorList>
            <person name="Moineau S."/>
        </authorList>
    </citation>
    <scope>NUCLEOTIDE SEQUENCE [LARGE SCALE GENOMIC DNA]</scope>
    <source>
        <strain evidence="2 3">SMQ-1417</strain>
    </source>
</reference>
<name>A0A3Q9NVK2_BREAU</name>
<dbReference type="Pfam" id="PF04230">
    <property type="entry name" value="PS_pyruv_trans"/>
    <property type="match status" value="1"/>
</dbReference>
<protein>
    <recommendedName>
        <fullName evidence="1">Polysaccharide pyruvyl transferase domain-containing protein</fullName>
    </recommendedName>
</protein>
<gene>
    <name evidence="2" type="ORF">CXR23_16235</name>
</gene>
<proteinExistence type="predicted"/>
<organism evidence="2 3">
    <name type="scientific">Brevibacterium aurantiacum</name>
    <dbReference type="NCBI Taxonomy" id="273384"/>
    <lineage>
        <taxon>Bacteria</taxon>
        <taxon>Bacillati</taxon>
        <taxon>Actinomycetota</taxon>
        <taxon>Actinomycetes</taxon>
        <taxon>Micrococcales</taxon>
        <taxon>Brevibacteriaceae</taxon>
        <taxon>Brevibacterium</taxon>
    </lineage>
</organism>
<dbReference type="AlphaFoldDB" id="A0A3Q9NVK2"/>
<sequence length="426" mass="47644">MNIILSKSAKARKQRLFRVQTDLETALKSDKQLDRIWFWKNETLVLEYSTSYGVKYAFDINCTAQGYDLQIVGRGDPSRYAVRQRIGVISKAVKGHPNRLLESWPLDVNIRTLVLELVTGIHRAQSLMSVVQEHPDRYVPGYWWDQQSNFGDQIGPWLIEMITGRPAFNTIALPNAGHAVMTAGSIITGMNRPGMSVWGSGLIAPLDATTTQRLKSRPPLTIRAVRGELTRAELVENLGWDVPELFGDPALLLSAFYRPHELAPGELRPAVVPHYARRRLFEGHSERSDFDIIDVRKSPEVVVAQIANASAIASTSLHGLIIAQAYGVPWIRLRISDKHLVGQDFKFEDFYSTINRDQVAEVSLRQSDVSNADLREILNSASLPDSRYDVASLIRAFPSAEIPQLPGDYAPYGAQNGASHREFTTD</sequence>
<evidence type="ECO:0000259" key="1">
    <source>
        <dbReference type="Pfam" id="PF04230"/>
    </source>
</evidence>
<evidence type="ECO:0000313" key="2">
    <source>
        <dbReference type="EMBL" id="AZT94501.1"/>
    </source>
</evidence>